<feature type="region of interest" description="Disordered" evidence="2">
    <location>
        <begin position="63"/>
        <end position="85"/>
    </location>
</feature>
<name>A0A3P8VG87_CYNSE</name>
<evidence type="ECO:0000256" key="1">
    <source>
        <dbReference type="ARBA" id="ARBA00023054"/>
    </source>
</evidence>
<accession>A0A3P8VG87</accession>
<protein>
    <submittedName>
        <fullName evidence="3">Proline rich 16</fullName>
    </submittedName>
</protein>
<keyword evidence="1" id="KW-0175">Coiled coil</keyword>
<dbReference type="Proteomes" id="UP000265120">
    <property type="component" value="Chromosome W"/>
</dbReference>
<dbReference type="PANTHER" id="PTHR15917:SF0">
    <property type="entry name" value="PROTEIN LARGEN"/>
    <property type="match status" value="1"/>
</dbReference>
<dbReference type="Ensembl" id="ENSCSET00000014492.1">
    <property type="protein sequence ID" value="ENSCSEP00000014323.1"/>
    <property type="gene ID" value="ENSCSEG00000009217.1"/>
</dbReference>
<dbReference type="GO" id="GO:0045793">
    <property type="term" value="P:positive regulation of cell size"/>
    <property type="evidence" value="ECO:0007669"/>
    <property type="project" value="TreeGrafter"/>
</dbReference>
<dbReference type="InterPro" id="IPR027997">
    <property type="entry name" value="Largen/INSYN1"/>
</dbReference>
<evidence type="ECO:0000313" key="3">
    <source>
        <dbReference type="Ensembl" id="ENSCSEP00000014323.1"/>
    </source>
</evidence>
<dbReference type="InParanoid" id="A0A3P8VG87"/>
<sequence>MSGTANIEAERVVSKVKVKNEIKSIVENLETILGDLKDVAKELKEVVHEIDTLTCDLQLEEDGMTDSSKTDTLNSSSSSTTTNASSLEKIKLFPEDSVFKKPSSIIPVPINPSAVLAVIKRSHPPLPPPRLAPLRTEEHNIKNLPHLTLVLSANLSKANGSLIRNGGVFPVKPHRDLFSSTLCFLSSDSGIPVSGLVPTLPRPMPLLRHEKNKCPEAPGRELRERERVHFSEKVQYHGYCPDCDLQYDVDNTEFHLQAELNGLRLCPVHCCSFSPPPPPCALSHNLLLENGSFSLSHSFPPTVNTPPPFVPPHPPSFKPQKTILRKSTTTTV</sequence>
<organism evidence="3 4">
    <name type="scientific">Cynoglossus semilaevis</name>
    <name type="common">Tongue sole</name>
    <dbReference type="NCBI Taxonomy" id="244447"/>
    <lineage>
        <taxon>Eukaryota</taxon>
        <taxon>Metazoa</taxon>
        <taxon>Chordata</taxon>
        <taxon>Craniata</taxon>
        <taxon>Vertebrata</taxon>
        <taxon>Euteleostomi</taxon>
        <taxon>Actinopterygii</taxon>
        <taxon>Neopterygii</taxon>
        <taxon>Teleostei</taxon>
        <taxon>Neoteleostei</taxon>
        <taxon>Acanthomorphata</taxon>
        <taxon>Carangaria</taxon>
        <taxon>Pleuronectiformes</taxon>
        <taxon>Pleuronectoidei</taxon>
        <taxon>Cynoglossidae</taxon>
        <taxon>Cynoglossinae</taxon>
        <taxon>Cynoglossus</taxon>
    </lineage>
</organism>
<dbReference type="PANTHER" id="PTHR15917">
    <property type="match status" value="1"/>
</dbReference>
<reference evidence="3 4" key="1">
    <citation type="journal article" date="2014" name="Nat. Genet.">
        <title>Whole-genome sequence of a flatfish provides insights into ZW sex chromosome evolution and adaptation to a benthic lifestyle.</title>
        <authorList>
            <person name="Chen S."/>
            <person name="Zhang G."/>
            <person name="Shao C."/>
            <person name="Huang Q."/>
            <person name="Liu G."/>
            <person name="Zhang P."/>
            <person name="Song W."/>
            <person name="An N."/>
            <person name="Chalopin D."/>
            <person name="Volff J.N."/>
            <person name="Hong Y."/>
            <person name="Li Q."/>
            <person name="Sha Z."/>
            <person name="Zhou H."/>
            <person name="Xie M."/>
            <person name="Yu Q."/>
            <person name="Liu Y."/>
            <person name="Xiang H."/>
            <person name="Wang N."/>
            <person name="Wu K."/>
            <person name="Yang C."/>
            <person name="Zhou Q."/>
            <person name="Liao X."/>
            <person name="Yang L."/>
            <person name="Hu Q."/>
            <person name="Zhang J."/>
            <person name="Meng L."/>
            <person name="Jin L."/>
            <person name="Tian Y."/>
            <person name="Lian J."/>
            <person name="Yang J."/>
            <person name="Miao G."/>
            <person name="Liu S."/>
            <person name="Liang Z."/>
            <person name="Yan F."/>
            <person name="Li Y."/>
            <person name="Sun B."/>
            <person name="Zhang H."/>
            <person name="Zhang J."/>
            <person name="Zhu Y."/>
            <person name="Du M."/>
            <person name="Zhao Y."/>
            <person name="Schartl M."/>
            <person name="Tang Q."/>
            <person name="Wang J."/>
        </authorList>
    </citation>
    <scope>NUCLEOTIDE SEQUENCE</scope>
</reference>
<proteinExistence type="predicted"/>
<reference evidence="3" key="2">
    <citation type="submission" date="2025-08" db="UniProtKB">
        <authorList>
            <consortium name="Ensembl"/>
        </authorList>
    </citation>
    <scope>IDENTIFICATION</scope>
</reference>
<dbReference type="AlphaFoldDB" id="A0A3P8VG87"/>
<dbReference type="STRING" id="244447.ENSCSEP00000014323"/>
<evidence type="ECO:0000313" key="4">
    <source>
        <dbReference type="Proteomes" id="UP000265120"/>
    </source>
</evidence>
<reference evidence="3" key="3">
    <citation type="submission" date="2025-09" db="UniProtKB">
        <authorList>
            <consortium name="Ensembl"/>
        </authorList>
    </citation>
    <scope>IDENTIFICATION</scope>
</reference>
<dbReference type="Pfam" id="PF15252">
    <property type="entry name" value="DUF4589"/>
    <property type="match status" value="1"/>
</dbReference>
<keyword evidence="4" id="KW-1185">Reference proteome</keyword>
<dbReference type="GeneTree" id="ENSGT00910000144204"/>
<dbReference type="FunCoup" id="A0A3P8VG87">
    <property type="interactions" value="758"/>
</dbReference>
<dbReference type="GO" id="GO:0045727">
    <property type="term" value="P:positive regulation of translation"/>
    <property type="evidence" value="ECO:0007669"/>
    <property type="project" value="TreeGrafter"/>
</dbReference>
<evidence type="ECO:0000256" key="2">
    <source>
        <dbReference type="SAM" id="MobiDB-lite"/>
    </source>
</evidence>
<dbReference type="GeneID" id="103396967"/>
<dbReference type="OrthoDB" id="10019788at2759"/>
<dbReference type="KEGG" id="csem:103396967"/>
<dbReference type="RefSeq" id="XP_008333437.1">
    <property type="nucleotide sequence ID" value="XM_008335215.2"/>
</dbReference>
<feature type="compositionally biased region" description="Low complexity" evidence="2">
    <location>
        <begin position="65"/>
        <end position="85"/>
    </location>
</feature>